<dbReference type="AlphaFoldDB" id="A0A081BT90"/>
<reference evidence="1" key="1">
    <citation type="journal article" date="2015" name="PeerJ">
        <title>First genomic representation of candidate bacterial phylum KSB3 points to enhanced environmental sensing as a trigger of wastewater bulking.</title>
        <authorList>
            <person name="Sekiguchi Y."/>
            <person name="Ohashi A."/>
            <person name="Parks D.H."/>
            <person name="Yamauchi T."/>
            <person name="Tyson G.W."/>
            <person name="Hugenholtz P."/>
        </authorList>
    </citation>
    <scope>NUCLEOTIDE SEQUENCE [LARGE SCALE GENOMIC DNA]</scope>
</reference>
<accession>A0A081BT90</accession>
<sequence>MQGRRDENVVIGKIISRRDNFHRNLIHEKPAIIVQEVIGIAELRVVLLNLEGKTGVIRQKHGNTRFQRRADDLLADRRDFLPHLLDFLIAPPYLAMMIQQPVPIFFRAEAAGAPAEKDDAVRAMRNPLIRPEPQFAGARRHADLFPAAGAGLLFHHPEILALQPAHGVMR</sequence>
<dbReference type="EMBL" id="DF820462">
    <property type="protein sequence ID" value="GAK54621.1"/>
    <property type="molecule type" value="Genomic_DNA"/>
</dbReference>
<proteinExistence type="predicted"/>
<evidence type="ECO:0000313" key="2">
    <source>
        <dbReference type="Proteomes" id="UP000030700"/>
    </source>
</evidence>
<protein>
    <submittedName>
        <fullName evidence="1">Uncharacterized protein</fullName>
    </submittedName>
</protein>
<name>A0A081BT90_9BACT</name>
<dbReference type="HOGENOM" id="CLU_1567606_0_0_0"/>
<evidence type="ECO:0000313" key="1">
    <source>
        <dbReference type="EMBL" id="GAK54621.1"/>
    </source>
</evidence>
<keyword evidence="2" id="KW-1185">Reference proteome</keyword>
<organism evidence="1">
    <name type="scientific">Candidatus Moduliflexus flocculans</name>
    <dbReference type="NCBI Taxonomy" id="1499966"/>
    <lineage>
        <taxon>Bacteria</taxon>
        <taxon>Candidatus Moduliflexota</taxon>
        <taxon>Candidatus Moduliflexia</taxon>
        <taxon>Candidatus Moduliflexales</taxon>
        <taxon>Candidatus Moduliflexaceae</taxon>
    </lineage>
</organism>
<dbReference type="Proteomes" id="UP000030700">
    <property type="component" value="Unassembled WGS sequence"/>
</dbReference>
<gene>
    <name evidence="1" type="ORF">U14_05908</name>
</gene>